<sequence>GKVIPFYFEVRDSNRWLLSFAELYYRTFISQFLSFKTRTVLDSGNRPWSFAKLRKMASTINNNNVLKDMDDFQDCLDKEQVEQAVDLAFSAPEVFAGKENVFFLVMIDEIQYMTEYLYYDKAQQVKAYNLPGTYHGLVESKIAPMLVSGSYVGWMVKMMREMFVGGRLKQTEIPSKLTHDEGLETVSRYADFYEIEVTKESALAINLLTQSDPFYIASLLRSDWIERDFSTNDGVIKTLDYEVKNRKGELFGTWSEYIYSTIKAVNDRYAKQILLFLSRNRTNECTRTQISDHLEGKLSDSELEEKLNALEAGDLITQGTSNFRYRGIPDDILDFIFRSLYEEEIHHKRPDIAAELAASLKKDKEILSLKGQCH</sequence>
<name>A0A4E0QMB4_9GAMM</name>
<reference evidence="1 2" key="1">
    <citation type="journal article" date="2016" name="Front. Microbiol.">
        <title>Single-Cell (Meta-)Genomics of a Dimorphic Candidatus Thiomargarita nelsonii Reveals Genomic Plasticity.</title>
        <authorList>
            <person name="Flood B.E."/>
            <person name="Fliss P."/>
            <person name="Jones D.S."/>
            <person name="Dick G.J."/>
            <person name="Jain S."/>
            <person name="Kaster A.K."/>
            <person name="Winkel M."/>
            <person name="Mussmann M."/>
            <person name="Bailey J."/>
        </authorList>
    </citation>
    <scope>NUCLEOTIDE SEQUENCE [LARGE SCALE GENOMIC DNA]</scope>
    <source>
        <strain evidence="1">Hydrate Ridge</strain>
    </source>
</reference>
<gene>
    <name evidence="1" type="ORF">PN36_33315</name>
</gene>
<comment type="caution">
    <text evidence="1">The sequence shown here is derived from an EMBL/GenBank/DDBJ whole genome shotgun (WGS) entry which is preliminary data.</text>
</comment>
<dbReference type="EMBL" id="JSZA02000338">
    <property type="protein sequence ID" value="TGN99810.1"/>
    <property type="molecule type" value="Genomic_DNA"/>
</dbReference>
<protein>
    <recommendedName>
        <fullName evidence="3">ATPase domain protein, prokaryote domain protein</fullName>
    </recommendedName>
</protein>
<evidence type="ECO:0008006" key="3">
    <source>
        <dbReference type="Google" id="ProtNLM"/>
    </source>
</evidence>
<evidence type="ECO:0000313" key="2">
    <source>
        <dbReference type="Proteomes" id="UP000030428"/>
    </source>
</evidence>
<evidence type="ECO:0000313" key="1">
    <source>
        <dbReference type="EMBL" id="TGN99810.1"/>
    </source>
</evidence>
<dbReference type="AlphaFoldDB" id="A0A4E0QMB4"/>
<proteinExistence type="predicted"/>
<organism evidence="1 2">
    <name type="scientific">Candidatus Thiomargarita nelsonii</name>
    <dbReference type="NCBI Taxonomy" id="1003181"/>
    <lineage>
        <taxon>Bacteria</taxon>
        <taxon>Pseudomonadati</taxon>
        <taxon>Pseudomonadota</taxon>
        <taxon>Gammaproteobacteria</taxon>
        <taxon>Thiotrichales</taxon>
        <taxon>Thiotrichaceae</taxon>
        <taxon>Thiomargarita</taxon>
    </lineage>
</organism>
<accession>A0A4E0QMB4</accession>
<keyword evidence="2" id="KW-1185">Reference proteome</keyword>
<dbReference type="Proteomes" id="UP000030428">
    <property type="component" value="Unassembled WGS sequence"/>
</dbReference>
<feature type="non-terminal residue" evidence="1">
    <location>
        <position position="1"/>
    </location>
</feature>